<name>A0A5N6L0X5_9ROSI</name>
<accession>A0A5N6L0X5</accession>
<gene>
    <name evidence="2" type="ORF">FH972_025320</name>
</gene>
<feature type="region of interest" description="Disordered" evidence="1">
    <location>
        <begin position="1"/>
        <end position="69"/>
    </location>
</feature>
<organism evidence="2 3">
    <name type="scientific">Carpinus fangiana</name>
    <dbReference type="NCBI Taxonomy" id="176857"/>
    <lineage>
        <taxon>Eukaryota</taxon>
        <taxon>Viridiplantae</taxon>
        <taxon>Streptophyta</taxon>
        <taxon>Embryophyta</taxon>
        <taxon>Tracheophyta</taxon>
        <taxon>Spermatophyta</taxon>
        <taxon>Magnoliopsida</taxon>
        <taxon>eudicotyledons</taxon>
        <taxon>Gunneridae</taxon>
        <taxon>Pentapetalae</taxon>
        <taxon>rosids</taxon>
        <taxon>fabids</taxon>
        <taxon>Fagales</taxon>
        <taxon>Betulaceae</taxon>
        <taxon>Carpinus</taxon>
    </lineage>
</organism>
<protein>
    <submittedName>
        <fullName evidence="2">Uncharacterized protein</fullName>
    </submittedName>
</protein>
<keyword evidence="3" id="KW-1185">Reference proteome</keyword>
<comment type="caution">
    <text evidence="2">The sequence shown here is derived from an EMBL/GenBank/DDBJ whole genome shotgun (WGS) entry which is preliminary data.</text>
</comment>
<proteinExistence type="predicted"/>
<feature type="compositionally biased region" description="Basic residues" evidence="1">
    <location>
        <begin position="22"/>
        <end position="35"/>
    </location>
</feature>
<sequence length="97" mass="10850">MTHLDNRISRCESNSSTSKEGRGKKQAKQRLRKPRKEAGKASVISDFIQSEKGKPNESKQSSAARKQETEAFKLTRLAPISKRAWLQVYVMANGSAD</sequence>
<reference evidence="2 3" key="1">
    <citation type="submission" date="2019-06" db="EMBL/GenBank/DDBJ databases">
        <title>A chromosomal-level reference genome of Carpinus fangiana (Coryloideae, Betulaceae).</title>
        <authorList>
            <person name="Yang X."/>
            <person name="Wang Z."/>
            <person name="Zhang L."/>
            <person name="Hao G."/>
            <person name="Liu J."/>
            <person name="Yang Y."/>
        </authorList>
    </citation>
    <scope>NUCLEOTIDE SEQUENCE [LARGE SCALE GENOMIC DNA]</scope>
    <source>
        <strain evidence="2">Cfa_2016G</strain>
        <tissue evidence="2">Leaf</tissue>
    </source>
</reference>
<evidence type="ECO:0000313" key="3">
    <source>
        <dbReference type="Proteomes" id="UP000327013"/>
    </source>
</evidence>
<dbReference type="EMBL" id="VIBQ01000045">
    <property type="protein sequence ID" value="KAB8477454.1"/>
    <property type="molecule type" value="Genomic_DNA"/>
</dbReference>
<dbReference type="AlphaFoldDB" id="A0A5N6L0X5"/>
<evidence type="ECO:0000256" key="1">
    <source>
        <dbReference type="SAM" id="MobiDB-lite"/>
    </source>
</evidence>
<dbReference type="Proteomes" id="UP000327013">
    <property type="component" value="Unassembled WGS sequence"/>
</dbReference>
<feature type="compositionally biased region" description="Basic and acidic residues" evidence="1">
    <location>
        <begin position="1"/>
        <end position="10"/>
    </location>
</feature>
<dbReference type="OrthoDB" id="1832096at2759"/>
<evidence type="ECO:0000313" key="2">
    <source>
        <dbReference type="EMBL" id="KAB8477454.1"/>
    </source>
</evidence>